<evidence type="ECO:0000313" key="4">
    <source>
        <dbReference type="Proteomes" id="UP000639772"/>
    </source>
</evidence>
<protein>
    <submittedName>
        <fullName evidence="2">Uncharacterized protein</fullName>
    </submittedName>
</protein>
<dbReference type="EMBL" id="JADCNM010000013">
    <property type="protein sequence ID" value="KAG0455793.1"/>
    <property type="molecule type" value="Genomic_DNA"/>
</dbReference>
<sequence>MSRRRLADRCSIKDYSHVTNYVRGSLRNSTNSSLQVLNLSIIYKGDRENVNVVLDGNFEGGQDLDIEEIVVFNGKPKDLVAVTWDRGTLTKDISVVDRVTINIEEGDYIYTPYSPSLTNYKEKSFERERRRELKRGK</sequence>
<accession>A0A835PR45</accession>
<evidence type="ECO:0000313" key="2">
    <source>
        <dbReference type="EMBL" id="KAG0455793.1"/>
    </source>
</evidence>
<dbReference type="Proteomes" id="UP000636800">
    <property type="component" value="Chromosome 13"/>
</dbReference>
<organism evidence="2 4">
    <name type="scientific">Vanilla planifolia</name>
    <name type="common">Vanilla</name>
    <dbReference type="NCBI Taxonomy" id="51239"/>
    <lineage>
        <taxon>Eukaryota</taxon>
        <taxon>Viridiplantae</taxon>
        <taxon>Streptophyta</taxon>
        <taxon>Embryophyta</taxon>
        <taxon>Tracheophyta</taxon>
        <taxon>Spermatophyta</taxon>
        <taxon>Magnoliopsida</taxon>
        <taxon>Liliopsida</taxon>
        <taxon>Asparagales</taxon>
        <taxon>Orchidaceae</taxon>
        <taxon>Vanilloideae</taxon>
        <taxon>Vanilleae</taxon>
        <taxon>Vanilla</taxon>
    </lineage>
</organism>
<dbReference type="AlphaFoldDB" id="A0A835PR45"/>
<dbReference type="EMBL" id="JADCNL010000013">
    <property type="protein sequence ID" value="KAG0454555.1"/>
    <property type="molecule type" value="Genomic_DNA"/>
</dbReference>
<keyword evidence="3" id="KW-1185">Reference proteome</keyword>
<reference evidence="3 4" key="1">
    <citation type="journal article" date="2020" name="Nat. Food">
        <title>A phased Vanilla planifolia genome enables genetic improvement of flavour and production.</title>
        <authorList>
            <person name="Hasing T."/>
            <person name="Tang H."/>
            <person name="Brym M."/>
            <person name="Khazi F."/>
            <person name="Huang T."/>
            <person name="Chambers A.H."/>
        </authorList>
    </citation>
    <scope>NUCLEOTIDE SEQUENCE [LARGE SCALE GENOMIC DNA]</scope>
    <source>
        <tissue evidence="2">Leaf</tissue>
    </source>
</reference>
<comment type="caution">
    <text evidence="2">The sequence shown here is derived from an EMBL/GenBank/DDBJ whole genome shotgun (WGS) entry which is preliminary data.</text>
</comment>
<name>A0A835PR45_VANPL</name>
<evidence type="ECO:0000313" key="3">
    <source>
        <dbReference type="Proteomes" id="UP000636800"/>
    </source>
</evidence>
<proteinExistence type="predicted"/>
<gene>
    <name evidence="2" type="ORF">HPP92_023581</name>
    <name evidence="1" type="ORF">HPP92_023847</name>
</gene>
<dbReference type="Proteomes" id="UP000639772">
    <property type="component" value="Chromosome 13"/>
</dbReference>
<evidence type="ECO:0000313" key="1">
    <source>
        <dbReference type="EMBL" id="KAG0454555.1"/>
    </source>
</evidence>